<dbReference type="EMBL" id="CH474049">
    <property type="protein sequence ID" value="EDM14127.1"/>
    <property type="molecule type" value="Genomic_DNA"/>
</dbReference>
<feature type="non-terminal residue" evidence="1">
    <location>
        <position position="1"/>
    </location>
</feature>
<proteinExistence type="predicted"/>
<evidence type="ECO:0000313" key="1">
    <source>
        <dbReference type="EMBL" id="EDM14127.1"/>
    </source>
</evidence>
<feature type="non-terminal residue" evidence="1">
    <location>
        <position position="22"/>
    </location>
</feature>
<dbReference type="AlphaFoldDB" id="A6KGP8"/>
<evidence type="ECO:0000313" key="2">
    <source>
        <dbReference type="Proteomes" id="UP000234681"/>
    </source>
</evidence>
<accession>A6KGP8</accession>
<dbReference type="Proteomes" id="UP000234681">
    <property type="component" value="Chromosome 15"/>
</dbReference>
<sequence length="22" mass="2264">ALCNSNAGKLTFGDGTRLTVKP</sequence>
<gene>
    <name evidence="1" type="ORF">rCG_64444</name>
</gene>
<reference evidence="1 2" key="1">
    <citation type="submission" date="2005-07" db="EMBL/GenBank/DDBJ databases">
        <authorList>
            <person name="Mural R.J."/>
            <person name="Li P.W."/>
            <person name="Adams M.D."/>
            <person name="Amanatides P.G."/>
            <person name="Baden-Tillson H."/>
            <person name="Barnstead M."/>
            <person name="Chin S.H."/>
            <person name="Dew I."/>
            <person name="Evans C.A."/>
            <person name="Ferriera S."/>
            <person name="Flanigan M."/>
            <person name="Fosler C."/>
            <person name="Glodek A."/>
            <person name="Gu Z."/>
            <person name="Holt R.A."/>
            <person name="Jennings D."/>
            <person name="Kraft C.L."/>
            <person name="Lu F."/>
            <person name="Nguyen T."/>
            <person name="Nusskern D.R."/>
            <person name="Pfannkoch C.M."/>
            <person name="Sitter C."/>
            <person name="Sutton G.G."/>
            <person name="Venter J.C."/>
            <person name="Wang Z."/>
            <person name="Woodage T."/>
            <person name="Zheng X.H."/>
            <person name="Zhong F."/>
        </authorList>
    </citation>
    <scope>NUCLEOTIDE SEQUENCE [LARGE SCALE GENOMIC DNA]</scope>
    <source>
        <strain>BN</strain>
        <strain evidence="2">Sprague-Dawley</strain>
    </source>
</reference>
<name>A6KGP8_RAT</name>
<organism evidence="1 2">
    <name type="scientific">Rattus norvegicus</name>
    <name type="common">Rat</name>
    <dbReference type="NCBI Taxonomy" id="10116"/>
    <lineage>
        <taxon>Eukaryota</taxon>
        <taxon>Metazoa</taxon>
        <taxon>Chordata</taxon>
        <taxon>Craniata</taxon>
        <taxon>Vertebrata</taxon>
        <taxon>Euteleostomi</taxon>
        <taxon>Mammalia</taxon>
        <taxon>Eutheria</taxon>
        <taxon>Euarchontoglires</taxon>
        <taxon>Glires</taxon>
        <taxon>Rodentia</taxon>
        <taxon>Myomorpha</taxon>
        <taxon>Muroidea</taxon>
        <taxon>Muridae</taxon>
        <taxon>Murinae</taxon>
        <taxon>Rattus</taxon>
    </lineage>
</organism>
<protein>
    <submittedName>
        <fullName evidence="1">RCG64444</fullName>
    </submittedName>
</protein>